<sequence>MKQIAIILLYGLLLSPTSFGQILTVDPEADQLPVYKPMHLGTTLSGTTGLITIPTPDFQEDRTVVATYKGGITKRDLTLNRTRYRLSKNEHFTGLAYQARPNLELTVLNLRYERSAAPYLGGLTYYEDSTTFGMKYSTHNAEQDLCMGFSFAPMDAYELNRADLSQIENLRHAYLTISEKLAKALYGYLNLKYCFTDKQKIDLGLGQSMTLEPKQFLVSGVGLEYAWNDSVSLFCEGKFANYRDLYKDESTRASFNAGLRLGSRHAQVEVLGLSLEKDPYTYIGANVGF</sequence>
<name>A0A367ZP47_9BACT</name>
<dbReference type="EMBL" id="QOQW01000015">
    <property type="protein sequence ID" value="RCK79131.1"/>
    <property type="molecule type" value="Genomic_DNA"/>
</dbReference>
<proteinExistence type="predicted"/>
<dbReference type="Proteomes" id="UP000252355">
    <property type="component" value="Unassembled WGS sequence"/>
</dbReference>
<comment type="caution">
    <text evidence="2">The sequence shown here is derived from an EMBL/GenBank/DDBJ whole genome shotgun (WGS) entry which is preliminary data.</text>
</comment>
<feature type="chain" id="PRO_5016893971" evidence="1">
    <location>
        <begin position="21"/>
        <end position="289"/>
    </location>
</feature>
<evidence type="ECO:0000313" key="3">
    <source>
        <dbReference type="Proteomes" id="UP000252355"/>
    </source>
</evidence>
<organism evidence="2 3">
    <name type="scientific">Candidatus Ozemobacter sibiricus</name>
    <dbReference type="NCBI Taxonomy" id="2268124"/>
    <lineage>
        <taxon>Bacteria</taxon>
        <taxon>Candidatus Ozemobacteria</taxon>
        <taxon>Candidatus Ozemobacterales</taxon>
        <taxon>Candidatus Ozemobacteraceae</taxon>
        <taxon>Candidatus Ozemobacter</taxon>
    </lineage>
</organism>
<feature type="signal peptide" evidence="1">
    <location>
        <begin position="1"/>
        <end position="20"/>
    </location>
</feature>
<gene>
    <name evidence="2" type="ORF">OZSIB_0245</name>
</gene>
<reference evidence="2 3" key="1">
    <citation type="submission" date="2018-05" db="EMBL/GenBank/DDBJ databases">
        <title>A metagenomic window into the 2 km-deep terrestrial subsurface aquifer revealed taxonomically and functionally diverse microbial community comprising novel uncultured bacterial lineages.</title>
        <authorList>
            <person name="Kadnikov V.V."/>
            <person name="Mardanov A.V."/>
            <person name="Beletsky A.V."/>
            <person name="Banks D."/>
            <person name="Pimenov N.V."/>
            <person name="Frank Y.A."/>
            <person name="Karnachuk O.V."/>
            <person name="Ravin N.V."/>
        </authorList>
    </citation>
    <scope>NUCLEOTIDE SEQUENCE [LARGE SCALE GENOMIC DNA]</scope>
    <source>
        <strain evidence="2">BY5</strain>
    </source>
</reference>
<accession>A0A367ZP47</accession>
<keyword evidence="1" id="KW-0732">Signal</keyword>
<protein>
    <submittedName>
        <fullName evidence="2">Uncharacterized protein</fullName>
    </submittedName>
</protein>
<dbReference type="AlphaFoldDB" id="A0A367ZP47"/>
<evidence type="ECO:0000313" key="2">
    <source>
        <dbReference type="EMBL" id="RCK79131.1"/>
    </source>
</evidence>
<evidence type="ECO:0000256" key="1">
    <source>
        <dbReference type="SAM" id="SignalP"/>
    </source>
</evidence>